<feature type="transmembrane region" description="Helical" evidence="1">
    <location>
        <begin position="189"/>
        <end position="208"/>
    </location>
</feature>
<feature type="transmembrane region" description="Helical" evidence="1">
    <location>
        <begin position="234"/>
        <end position="252"/>
    </location>
</feature>
<evidence type="ECO:0008006" key="4">
    <source>
        <dbReference type="Google" id="ProtNLM"/>
    </source>
</evidence>
<accession>A0ABP9JWB3</accession>
<feature type="transmembrane region" description="Helical" evidence="1">
    <location>
        <begin position="125"/>
        <end position="145"/>
    </location>
</feature>
<reference evidence="3" key="1">
    <citation type="journal article" date="2019" name="Int. J. Syst. Evol. Microbiol.">
        <title>The Global Catalogue of Microorganisms (GCM) 10K type strain sequencing project: providing services to taxonomists for standard genome sequencing and annotation.</title>
        <authorList>
            <consortium name="The Broad Institute Genomics Platform"/>
            <consortium name="The Broad Institute Genome Sequencing Center for Infectious Disease"/>
            <person name="Wu L."/>
            <person name="Ma J."/>
        </authorList>
    </citation>
    <scope>NUCLEOTIDE SEQUENCE [LARGE SCALE GENOMIC DNA]</scope>
    <source>
        <strain evidence="3">JCM 18410</strain>
    </source>
</reference>
<feature type="transmembrane region" description="Helical" evidence="1">
    <location>
        <begin position="151"/>
        <end position="177"/>
    </location>
</feature>
<evidence type="ECO:0000313" key="2">
    <source>
        <dbReference type="EMBL" id="GAA5044968.1"/>
    </source>
</evidence>
<sequence length="268" mass="28137">MTTVRTGRTAVPRRQGAWQGTGATFARAVVDQLRMHATSPMAIFSTLAMPCVFAFVVHANATDGFSRRTTGDMAVGSAGIGMLDSVIVLLLFSLLGEKQWKTLYAALGSPGGLVPVVLGRLTGTALQSVTALPGTLIVLGLLFGIDDGFDWVRWLVGGVMLSFATASVIGLLGFAVLRFPFSAGMTNGLTGLVMALSALIVPQSALPAPVQKLAMIMPQAHVMSWIRGAGPEQLLEAVALTGFFCALVVLAVQRLETTVRRNALPLEA</sequence>
<feature type="transmembrane region" description="Helical" evidence="1">
    <location>
        <begin position="41"/>
        <end position="61"/>
    </location>
</feature>
<dbReference type="Proteomes" id="UP001500124">
    <property type="component" value="Unassembled WGS sequence"/>
</dbReference>
<gene>
    <name evidence="2" type="ORF">GCM10023336_07990</name>
</gene>
<evidence type="ECO:0000256" key="1">
    <source>
        <dbReference type="SAM" id="Phobius"/>
    </source>
</evidence>
<dbReference type="RefSeq" id="WP_176150887.1">
    <property type="nucleotide sequence ID" value="NZ_BAABKC010000011.1"/>
</dbReference>
<name>A0ABP9JWB3_9ACTN</name>
<keyword evidence="1" id="KW-1133">Transmembrane helix</keyword>
<dbReference type="EMBL" id="BAABKC010000011">
    <property type="protein sequence ID" value="GAA5044968.1"/>
    <property type="molecule type" value="Genomic_DNA"/>
</dbReference>
<feature type="transmembrane region" description="Helical" evidence="1">
    <location>
        <begin position="73"/>
        <end position="96"/>
    </location>
</feature>
<keyword evidence="1" id="KW-0472">Membrane</keyword>
<protein>
    <recommendedName>
        <fullName evidence="4">ABC transporter permease</fullName>
    </recommendedName>
</protein>
<keyword evidence="1" id="KW-0812">Transmembrane</keyword>
<comment type="caution">
    <text evidence="2">The sequence shown here is derived from an EMBL/GenBank/DDBJ whole genome shotgun (WGS) entry which is preliminary data.</text>
</comment>
<organism evidence="2 3">
    <name type="scientific">Streptomyces similanensis</name>
    <dbReference type="NCBI Taxonomy" id="1274988"/>
    <lineage>
        <taxon>Bacteria</taxon>
        <taxon>Bacillati</taxon>
        <taxon>Actinomycetota</taxon>
        <taxon>Actinomycetes</taxon>
        <taxon>Kitasatosporales</taxon>
        <taxon>Streptomycetaceae</taxon>
        <taxon>Streptomyces</taxon>
    </lineage>
</organism>
<evidence type="ECO:0000313" key="3">
    <source>
        <dbReference type="Proteomes" id="UP001500124"/>
    </source>
</evidence>
<proteinExistence type="predicted"/>
<keyword evidence="3" id="KW-1185">Reference proteome</keyword>